<feature type="domain" description="LysR substrate-binding" evidence="1">
    <location>
        <begin position="46"/>
        <end position="223"/>
    </location>
</feature>
<protein>
    <submittedName>
        <fullName evidence="2">LysR family transcriptional regulator</fullName>
    </submittedName>
</protein>
<dbReference type="KEGG" id="slau:SLA_0010"/>
<dbReference type="GO" id="GO:0005829">
    <property type="term" value="C:cytosol"/>
    <property type="evidence" value="ECO:0007669"/>
    <property type="project" value="TreeGrafter"/>
</dbReference>
<gene>
    <name evidence="2" type="ORF">SLA_0010</name>
</gene>
<sequence length="235" mass="24626">MLRGYVERALGELEAGRRAVAEAVGDGAGTVRLASGTFMAFGGPPAAFEQCCPAVEIELHQLPVAEMARRLRARDVDLAVASQPITTEGPDSVRLLDEEVALALPVGHPPAGRASVGVEELVGLPLIAPRPGHWQRRLPDQLFAGRGLTTRIVCEGDEAGAIAGLISARLGVGLVPVIARRTISRVPPAWAGVDSPDCRRVLTLRWAQGGRLPAPARLLRDAVAVWGWEAGGAGG</sequence>
<keyword evidence="3" id="KW-1185">Reference proteome</keyword>
<proteinExistence type="predicted"/>
<dbReference type="Gene3D" id="3.40.190.290">
    <property type="match status" value="1"/>
</dbReference>
<dbReference type="PANTHER" id="PTHR30419:SF8">
    <property type="entry name" value="NITROGEN ASSIMILATION TRANSCRIPTIONAL ACTIVATOR-RELATED"/>
    <property type="match status" value="1"/>
</dbReference>
<evidence type="ECO:0000313" key="3">
    <source>
        <dbReference type="Proteomes" id="UP000217676"/>
    </source>
</evidence>
<dbReference type="AlphaFoldDB" id="A0A169MXX0"/>
<evidence type="ECO:0000313" key="2">
    <source>
        <dbReference type="EMBL" id="BAU80965.1"/>
    </source>
</evidence>
<name>A0A169MXX0_STRLU</name>
<dbReference type="CDD" id="cd05466">
    <property type="entry name" value="PBP2_LTTR_substrate"/>
    <property type="match status" value="1"/>
</dbReference>
<dbReference type="GO" id="GO:0006355">
    <property type="term" value="P:regulation of DNA-templated transcription"/>
    <property type="evidence" value="ECO:0007669"/>
    <property type="project" value="TreeGrafter"/>
</dbReference>
<dbReference type="InterPro" id="IPR005119">
    <property type="entry name" value="LysR_subst-bd"/>
</dbReference>
<reference evidence="2 3" key="1">
    <citation type="journal article" date="2016" name="Genome Announc.">
        <title>Complete Genome Sequence of Thiostrepton-Producing Streptomyces laurentii ATCC 31255.</title>
        <authorList>
            <person name="Doi K."/>
            <person name="Fujino Y."/>
            <person name="Nagayoshi Y."/>
            <person name="Ohshima T."/>
            <person name="Ogata S."/>
        </authorList>
    </citation>
    <scope>NUCLEOTIDE SEQUENCE [LARGE SCALE GENOMIC DNA]</scope>
    <source>
        <strain evidence="2 3">ATCC 31255</strain>
    </source>
</reference>
<accession>A0A169MXX0</accession>
<dbReference type="Pfam" id="PF03466">
    <property type="entry name" value="LysR_substrate"/>
    <property type="match status" value="1"/>
</dbReference>
<dbReference type="EMBL" id="AP017424">
    <property type="protein sequence ID" value="BAU80965.1"/>
    <property type="molecule type" value="Genomic_DNA"/>
</dbReference>
<dbReference type="SUPFAM" id="SSF53850">
    <property type="entry name" value="Periplasmic binding protein-like II"/>
    <property type="match status" value="1"/>
</dbReference>
<dbReference type="PANTHER" id="PTHR30419">
    <property type="entry name" value="HTH-TYPE TRANSCRIPTIONAL REGULATOR YBHD"/>
    <property type="match status" value="1"/>
</dbReference>
<organism evidence="2 3">
    <name type="scientific">Streptomyces laurentii</name>
    <dbReference type="NCBI Taxonomy" id="39478"/>
    <lineage>
        <taxon>Bacteria</taxon>
        <taxon>Bacillati</taxon>
        <taxon>Actinomycetota</taxon>
        <taxon>Actinomycetes</taxon>
        <taxon>Kitasatosporales</taxon>
        <taxon>Streptomycetaceae</taxon>
        <taxon>Streptomyces</taxon>
    </lineage>
</organism>
<dbReference type="Proteomes" id="UP000217676">
    <property type="component" value="Chromosome"/>
</dbReference>
<dbReference type="InterPro" id="IPR050950">
    <property type="entry name" value="HTH-type_LysR_regulators"/>
</dbReference>
<evidence type="ECO:0000259" key="1">
    <source>
        <dbReference type="Pfam" id="PF03466"/>
    </source>
</evidence>